<comment type="caution">
    <text evidence="2">The sequence shown here is derived from an EMBL/GenBank/DDBJ whole genome shotgun (WGS) entry which is preliminary data.</text>
</comment>
<reference evidence="2" key="1">
    <citation type="journal article" date="2014" name="Int. J. Syst. Evol. Microbiol.">
        <title>Complete genome sequence of Corynebacterium casei LMG S-19264T (=DSM 44701T), isolated from a smear-ripened cheese.</title>
        <authorList>
            <consortium name="US DOE Joint Genome Institute (JGI-PGF)"/>
            <person name="Walter F."/>
            <person name="Albersmeier A."/>
            <person name="Kalinowski J."/>
            <person name="Ruckert C."/>
        </authorList>
    </citation>
    <scope>NUCLEOTIDE SEQUENCE</scope>
    <source>
        <strain evidence="2">JCM 3131</strain>
    </source>
</reference>
<dbReference type="Proteomes" id="UP000620156">
    <property type="component" value="Unassembled WGS sequence"/>
</dbReference>
<proteinExistence type="predicted"/>
<protein>
    <submittedName>
        <fullName evidence="2">Uncharacterized protein</fullName>
    </submittedName>
</protein>
<dbReference type="Pfam" id="PF20218">
    <property type="entry name" value="DUF6578"/>
    <property type="match status" value="1"/>
</dbReference>
<reference evidence="2" key="2">
    <citation type="submission" date="2020-09" db="EMBL/GenBank/DDBJ databases">
        <authorList>
            <person name="Sun Q."/>
            <person name="Ohkuma M."/>
        </authorList>
    </citation>
    <scope>NUCLEOTIDE SEQUENCE</scope>
    <source>
        <strain evidence="2">JCM 3131</strain>
    </source>
</reference>
<dbReference type="AlphaFoldDB" id="A0A918EW23"/>
<dbReference type="EMBL" id="BMQK01000013">
    <property type="protein sequence ID" value="GGQ74248.1"/>
    <property type="molecule type" value="Genomic_DNA"/>
</dbReference>
<dbReference type="InterPro" id="IPR046485">
    <property type="entry name" value="DUF6578"/>
</dbReference>
<feature type="region of interest" description="Disordered" evidence="1">
    <location>
        <begin position="136"/>
        <end position="158"/>
    </location>
</feature>
<organism evidence="2 3">
    <name type="scientific">Streptomyces ruber</name>
    <dbReference type="NCBI Taxonomy" id="83378"/>
    <lineage>
        <taxon>Bacteria</taxon>
        <taxon>Bacillati</taxon>
        <taxon>Actinomycetota</taxon>
        <taxon>Actinomycetes</taxon>
        <taxon>Kitasatosporales</taxon>
        <taxon>Streptomycetaceae</taxon>
        <taxon>Streptomyces</taxon>
    </lineage>
</organism>
<evidence type="ECO:0000256" key="1">
    <source>
        <dbReference type="SAM" id="MobiDB-lite"/>
    </source>
</evidence>
<accession>A0A918EW23</accession>
<evidence type="ECO:0000313" key="2">
    <source>
        <dbReference type="EMBL" id="GGQ74248.1"/>
    </source>
</evidence>
<evidence type="ECO:0000313" key="3">
    <source>
        <dbReference type="Proteomes" id="UP000620156"/>
    </source>
</evidence>
<name>A0A918EW23_9ACTN</name>
<keyword evidence="3" id="KW-1185">Reference proteome</keyword>
<sequence length="158" mass="17592">MNNGSVTLTIWVDDWQMQCCGQKFTPGGVVSWRLLEADPEDYADIVGSERATEIDFREEHHGPGLERLTPTWLEVLTITEVHCRYEVPPASTAHVEYPVPGTTVLVPVREADKWAEARPGLRFAGYLVTARRAPAVPDRAGNRGERRALTDSTQHDGP</sequence>
<feature type="compositionally biased region" description="Basic and acidic residues" evidence="1">
    <location>
        <begin position="140"/>
        <end position="158"/>
    </location>
</feature>
<gene>
    <name evidence="2" type="ORF">GCM10010145_49860</name>
</gene>